<protein>
    <recommendedName>
        <fullName evidence="3">DUF3854 domain-containing protein</fullName>
    </recommendedName>
</protein>
<evidence type="ECO:0000313" key="1">
    <source>
        <dbReference type="EMBL" id="QHW35499.1"/>
    </source>
</evidence>
<accession>A0A6C0PAH7</accession>
<dbReference type="AlphaFoldDB" id="A0A6C0PAH7"/>
<dbReference type="EMBL" id="CP048287">
    <property type="protein sequence ID" value="QHW35499.1"/>
    <property type="molecule type" value="Genomic_DNA"/>
</dbReference>
<proteinExistence type="predicted"/>
<dbReference type="RefSeq" id="WP_162645645.1">
    <property type="nucleotide sequence ID" value="NZ_CP048287.1"/>
</dbReference>
<gene>
    <name evidence="1" type="ORF">GZH47_31895</name>
</gene>
<evidence type="ECO:0000313" key="2">
    <source>
        <dbReference type="Proteomes" id="UP000479114"/>
    </source>
</evidence>
<keyword evidence="2" id="KW-1185">Reference proteome</keyword>
<dbReference type="KEGG" id="prz:GZH47_31895"/>
<reference evidence="1 2" key="1">
    <citation type="submission" date="2020-02" db="EMBL/GenBank/DDBJ databases">
        <title>Paenibacillus sp. nov., isolated from rhizosphere soil of tomato.</title>
        <authorList>
            <person name="Weon H.-Y."/>
            <person name="Lee S.A."/>
        </authorList>
    </citation>
    <scope>NUCLEOTIDE SEQUENCE [LARGE SCALE GENOMIC DNA]</scope>
    <source>
        <strain evidence="1 2">14171R-81</strain>
        <plasmid evidence="1 2">unnamed1</plasmid>
    </source>
</reference>
<organism evidence="1 2">
    <name type="scientific">Paenibacillus rhizovicinus</name>
    <dbReference type="NCBI Taxonomy" id="2704463"/>
    <lineage>
        <taxon>Bacteria</taxon>
        <taxon>Bacillati</taxon>
        <taxon>Bacillota</taxon>
        <taxon>Bacilli</taxon>
        <taxon>Bacillales</taxon>
        <taxon>Paenibacillaceae</taxon>
        <taxon>Paenibacillus</taxon>
    </lineage>
</organism>
<dbReference type="InterPro" id="IPR034154">
    <property type="entry name" value="TOPRIM_DnaG/twinkle"/>
</dbReference>
<name>A0A6C0PAH7_9BACL</name>
<sequence>MKLRRTKHDGWYEIQSQCPICGHKGWCRINREQTIVHCMRVPSDDHFDSVIGRQFRHYLDPNAVPKTKVEIEVNKVVDKKPDYHLNRVYRALLKELPLSPMHYSHLLNDRLMEENVVQIREYRTMPVQERYKVAKSVISRLSDSSDLLGVPGFFCQEGKYGAYWTMAGGTGLMIPFRTISNEITGWQIRVDNPPLELDMKGAIKGEILEELPRDESGKRRAKCSLKVQDKTLIVELTEKDKKVCMSSASGQFVFSVELKQGQRYWWWSSGSKDNGASIGGPLPVHLALPSPCLKYWTVGDTADAIFDCSEVWVTEGPLKADKAADGLLKPVFGIPGAGAFSLLLEPLKALGCKHIIFAYDADVVNTPEVEMALGQCVEFFARETDMKLSLAMWDISLGKGIDDLLDNGYLPQVSTLLE</sequence>
<evidence type="ECO:0008006" key="3">
    <source>
        <dbReference type="Google" id="ProtNLM"/>
    </source>
</evidence>
<geneLocation type="plasmid" evidence="1 2">
    <name>unnamed1</name>
</geneLocation>
<dbReference type="CDD" id="cd01029">
    <property type="entry name" value="TOPRIM_primases"/>
    <property type="match status" value="1"/>
</dbReference>
<dbReference type="Proteomes" id="UP000479114">
    <property type="component" value="Plasmid unnamed1"/>
</dbReference>
<keyword evidence="1" id="KW-0614">Plasmid</keyword>